<dbReference type="InterPro" id="IPR001304">
    <property type="entry name" value="C-type_lectin-like"/>
</dbReference>
<name>A0A979FM02_HYAAZ</name>
<dbReference type="Pfam" id="PF00059">
    <property type="entry name" value="Lectin_C"/>
    <property type="match status" value="1"/>
</dbReference>
<dbReference type="InterPro" id="IPR016186">
    <property type="entry name" value="C-type_lectin-like/link_sf"/>
</dbReference>
<protein>
    <submittedName>
        <fullName evidence="3">Uncharacterized protein LOC125178423</fullName>
    </submittedName>
</protein>
<evidence type="ECO:0000313" key="3">
    <source>
        <dbReference type="RefSeq" id="XP_047738071.1"/>
    </source>
</evidence>
<dbReference type="AlphaFoldDB" id="A0A979FM02"/>
<organism evidence="2 3">
    <name type="scientific">Hyalella azteca</name>
    <name type="common">Amphipod</name>
    <dbReference type="NCBI Taxonomy" id="294128"/>
    <lineage>
        <taxon>Eukaryota</taxon>
        <taxon>Metazoa</taxon>
        <taxon>Ecdysozoa</taxon>
        <taxon>Arthropoda</taxon>
        <taxon>Crustacea</taxon>
        <taxon>Multicrustacea</taxon>
        <taxon>Malacostraca</taxon>
        <taxon>Eumalacostraca</taxon>
        <taxon>Peracarida</taxon>
        <taxon>Amphipoda</taxon>
        <taxon>Senticaudata</taxon>
        <taxon>Talitrida</taxon>
        <taxon>Talitroidea</taxon>
        <taxon>Hyalellidae</taxon>
        <taxon>Hyalella</taxon>
    </lineage>
</organism>
<reference evidence="3" key="1">
    <citation type="submission" date="2025-08" db="UniProtKB">
        <authorList>
            <consortium name="RefSeq"/>
        </authorList>
    </citation>
    <scope>IDENTIFICATION</scope>
    <source>
        <tissue evidence="3">Whole organism</tissue>
    </source>
</reference>
<dbReference type="KEGG" id="hazt:125178423"/>
<gene>
    <name evidence="3" type="primary">LOC125178423</name>
</gene>
<dbReference type="GeneID" id="125178423"/>
<evidence type="ECO:0000259" key="1">
    <source>
        <dbReference type="PROSITE" id="PS50041"/>
    </source>
</evidence>
<accession>A0A979FM02</accession>
<sequence length="198" mass="21710">MKCLVQPACKAVTADADSTTGNASTCLYSKLAVTASVLLQSNQSKAVTFVKCQRAACAAPFREVEGVGCIYTSDRAATLQEAEQLCSGHSQQLYAPPTDAALKNLIKLMLNESQSTMGYWLGLKLIEGQTRSWQWFNGRTQTSETGQGFWIRTDPNNNETCARLAIHATKQNTTGLASTECDRDFNYVCQMHLCDEAY</sequence>
<evidence type="ECO:0000313" key="2">
    <source>
        <dbReference type="Proteomes" id="UP000694843"/>
    </source>
</evidence>
<feature type="domain" description="C-type lectin" evidence="1">
    <location>
        <begin position="69"/>
        <end position="190"/>
    </location>
</feature>
<dbReference type="SMART" id="SM00034">
    <property type="entry name" value="CLECT"/>
    <property type="match status" value="1"/>
</dbReference>
<dbReference type="Gene3D" id="3.10.100.10">
    <property type="entry name" value="Mannose-Binding Protein A, subunit A"/>
    <property type="match status" value="1"/>
</dbReference>
<dbReference type="InterPro" id="IPR016187">
    <property type="entry name" value="CTDL_fold"/>
</dbReference>
<dbReference type="RefSeq" id="XP_047738071.1">
    <property type="nucleotide sequence ID" value="XM_047882115.1"/>
</dbReference>
<dbReference type="Proteomes" id="UP000694843">
    <property type="component" value="Unplaced"/>
</dbReference>
<proteinExistence type="predicted"/>
<dbReference type="SUPFAM" id="SSF56436">
    <property type="entry name" value="C-type lectin-like"/>
    <property type="match status" value="1"/>
</dbReference>
<keyword evidence="2" id="KW-1185">Reference proteome</keyword>
<dbReference type="PROSITE" id="PS50041">
    <property type="entry name" value="C_TYPE_LECTIN_2"/>
    <property type="match status" value="1"/>
</dbReference>